<protein>
    <submittedName>
        <fullName evidence="1">Uncharacterized protein</fullName>
    </submittedName>
</protein>
<dbReference type="EMBL" id="JASBWT010000027">
    <property type="protein sequence ID" value="KAJ9094063.1"/>
    <property type="molecule type" value="Genomic_DNA"/>
</dbReference>
<organism evidence="1 2">
    <name type="scientific">Naganishia friedmannii</name>
    <dbReference type="NCBI Taxonomy" id="89922"/>
    <lineage>
        <taxon>Eukaryota</taxon>
        <taxon>Fungi</taxon>
        <taxon>Dikarya</taxon>
        <taxon>Basidiomycota</taxon>
        <taxon>Agaricomycotina</taxon>
        <taxon>Tremellomycetes</taxon>
        <taxon>Filobasidiales</taxon>
        <taxon>Filobasidiaceae</taxon>
        <taxon>Naganishia</taxon>
    </lineage>
</organism>
<comment type="caution">
    <text evidence="1">The sequence shown here is derived from an EMBL/GenBank/DDBJ whole genome shotgun (WGS) entry which is preliminary data.</text>
</comment>
<evidence type="ECO:0000313" key="1">
    <source>
        <dbReference type="EMBL" id="KAJ9094063.1"/>
    </source>
</evidence>
<dbReference type="Proteomes" id="UP001227268">
    <property type="component" value="Unassembled WGS sequence"/>
</dbReference>
<evidence type="ECO:0000313" key="2">
    <source>
        <dbReference type="Proteomes" id="UP001227268"/>
    </source>
</evidence>
<sequence length="575" mass="60423">MSRSSLTSTRLAALSLSPSRIAQLGVAKHDHEGSLTGNDSSKHHDTGNRESEAQEGQSSKSSVLLGAGEGGGKRPIEQNGGLKTAEDMPRRPNTDRRKSSLNSLDEDDDEGEERSPRKESGMVNGVGEGGLSSQVEKVHAQEVVSNRQNKVNGDTNEHSSTTGHQSESSSTSSTSRTTPPSSALPTIHISSDVPTSPSPTPIHDTPMNIPARPRSPPPSYDFATSPSALHRSSPKGYAVGGSPTRNGRSSADSARFVAESEVGEEVVTSRRKGKQRAFIPDDLASSHASTSPPASLTNRQRTGNEHAMLELLPNSDTEGEGVTNLPQEETSDTTGPSSRATSPPQTDASSATLGTAERLRPLLLPQARTRSFTPPLSPSSILVGPSRSRRPGSRRAYTGPVQIIDRTGESEEVSDAEEDGGVEGWVTPMSGADVGTGTNTPVETTGYHLSPSIQAISPTSPLGSQKTMITASSASERHLPNPTTDVAFTADVYISGWKIIGGRTKGVVSPSALPSSNTGVERDGMGRSPTAHGHGHDVVELQKGRLGAYVGTHISALPALQLHCNQSDSPFAWYT</sequence>
<proteinExistence type="predicted"/>
<gene>
    <name evidence="1" type="ORF">QFC21_006164</name>
</gene>
<reference evidence="1" key="1">
    <citation type="submission" date="2023-04" db="EMBL/GenBank/DDBJ databases">
        <title>Draft Genome sequencing of Naganishia species isolated from polar environments using Oxford Nanopore Technology.</title>
        <authorList>
            <person name="Leo P."/>
            <person name="Venkateswaran K."/>
        </authorList>
    </citation>
    <scope>NUCLEOTIDE SEQUENCE</scope>
    <source>
        <strain evidence="1">MNA-CCFEE 5423</strain>
    </source>
</reference>
<accession>A0ACC2V4N4</accession>
<name>A0ACC2V4N4_9TREE</name>
<keyword evidence="2" id="KW-1185">Reference proteome</keyword>